<dbReference type="AlphaFoldDB" id="A0A1F6TFF3"/>
<evidence type="ECO:0000256" key="3">
    <source>
        <dbReference type="ARBA" id="ARBA00023139"/>
    </source>
</evidence>
<comment type="subcellular location">
    <subcellularLocation>
        <location evidence="6">Cell outer membrane</location>
    </subcellularLocation>
</comment>
<dbReference type="GO" id="GO:0051205">
    <property type="term" value="P:protein insertion into membrane"/>
    <property type="evidence" value="ECO:0007669"/>
    <property type="project" value="UniProtKB-UniRule"/>
</dbReference>
<dbReference type="GO" id="GO:1990063">
    <property type="term" value="C:Bam protein complex"/>
    <property type="evidence" value="ECO:0007669"/>
    <property type="project" value="TreeGrafter"/>
</dbReference>
<evidence type="ECO:0000313" key="9">
    <source>
        <dbReference type="Proteomes" id="UP000177925"/>
    </source>
</evidence>
<dbReference type="InterPro" id="IPR011990">
    <property type="entry name" value="TPR-like_helical_dom_sf"/>
</dbReference>
<keyword evidence="4 6" id="KW-0998">Cell outer membrane</keyword>
<comment type="similarity">
    <text evidence="6">Belongs to the BamD family.</text>
</comment>
<protein>
    <recommendedName>
        <fullName evidence="6">Outer membrane protein assembly factor BamD</fullName>
    </recommendedName>
</protein>
<keyword evidence="3" id="KW-0564">Palmitate</keyword>
<evidence type="ECO:0000256" key="5">
    <source>
        <dbReference type="ARBA" id="ARBA00023288"/>
    </source>
</evidence>
<evidence type="ECO:0000259" key="7">
    <source>
        <dbReference type="Pfam" id="PF13525"/>
    </source>
</evidence>
<gene>
    <name evidence="6" type="primary">bamD</name>
    <name evidence="8" type="ORF">A2150_02490</name>
</gene>
<name>A0A1F6TFF3_9PROT</name>
<reference evidence="8 9" key="1">
    <citation type="journal article" date="2016" name="Nat. Commun.">
        <title>Thousands of microbial genomes shed light on interconnected biogeochemical processes in an aquifer system.</title>
        <authorList>
            <person name="Anantharaman K."/>
            <person name="Brown C.T."/>
            <person name="Hug L.A."/>
            <person name="Sharon I."/>
            <person name="Castelle C.J."/>
            <person name="Probst A.J."/>
            <person name="Thomas B.C."/>
            <person name="Singh A."/>
            <person name="Wilkins M.J."/>
            <person name="Karaoz U."/>
            <person name="Brodie E.L."/>
            <person name="Williams K.H."/>
            <person name="Hubbard S.S."/>
            <person name="Banfield J.F."/>
        </authorList>
    </citation>
    <scope>NUCLEOTIDE SEQUENCE [LARGE SCALE GENOMIC DNA]</scope>
</reference>
<dbReference type="HAMAP" id="MF_00922">
    <property type="entry name" value="OM_assembly_BamD"/>
    <property type="match status" value="1"/>
</dbReference>
<comment type="subunit">
    <text evidence="6">Part of the Bam complex.</text>
</comment>
<dbReference type="GO" id="GO:0043165">
    <property type="term" value="P:Gram-negative-bacterium-type cell outer membrane assembly"/>
    <property type="evidence" value="ECO:0007669"/>
    <property type="project" value="UniProtKB-UniRule"/>
</dbReference>
<accession>A0A1F6TFF3</accession>
<dbReference type="CDD" id="cd15830">
    <property type="entry name" value="BamD"/>
    <property type="match status" value="1"/>
</dbReference>
<organism evidence="8 9">
    <name type="scientific">Candidatus Muproteobacteria bacterium RBG_16_64_11</name>
    <dbReference type="NCBI Taxonomy" id="1817758"/>
    <lineage>
        <taxon>Bacteria</taxon>
        <taxon>Pseudomonadati</taxon>
        <taxon>Pseudomonadota</taxon>
        <taxon>Candidatus Muproteobacteria</taxon>
    </lineage>
</organism>
<dbReference type="STRING" id="1817758.A2150_02490"/>
<comment type="caution">
    <text evidence="8">The sequence shown here is derived from an EMBL/GenBank/DDBJ whole genome shotgun (WGS) entry which is preliminary data.</text>
</comment>
<dbReference type="InterPro" id="IPR039565">
    <property type="entry name" value="BamD-like"/>
</dbReference>
<dbReference type="Proteomes" id="UP000177925">
    <property type="component" value="Unassembled WGS sequence"/>
</dbReference>
<dbReference type="NCBIfam" id="TIGR03302">
    <property type="entry name" value="OM_YfiO"/>
    <property type="match status" value="1"/>
</dbReference>
<dbReference type="PANTHER" id="PTHR37423:SF1">
    <property type="entry name" value="OUTER MEMBRANE PROTEIN ASSEMBLY FACTOR BAMD"/>
    <property type="match status" value="1"/>
</dbReference>
<keyword evidence="2 6" id="KW-0472">Membrane</keyword>
<evidence type="ECO:0000256" key="2">
    <source>
        <dbReference type="ARBA" id="ARBA00023136"/>
    </source>
</evidence>
<sequence length="249" mass="28124">MVLLLAAGCASTQEDPTKSWSAQRLYSEGKEALTKGNYANAIKFFESLEARYPYGAYSEQAQLEVAYAYYKDQEMASAVAAADRFIRLHPTHKNVDYAFYLKGLASIDEERNFLEAFLTDIDLSDRDPKALRAAYDTFRELVQRFPNSKYAEDSRLRMAYLVNSLAQGEIHAAKFYFERGAYVASVNRCKEVIERYQGTAAIEDALGIQAKAYKKMGLDQLMEDSLRVLQTNFPNSKYLKEVAALSAKG</sequence>
<evidence type="ECO:0000256" key="1">
    <source>
        <dbReference type="ARBA" id="ARBA00022729"/>
    </source>
</evidence>
<dbReference type="EMBL" id="MFSS01000035">
    <property type="protein sequence ID" value="OGI43883.1"/>
    <property type="molecule type" value="Genomic_DNA"/>
</dbReference>
<feature type="domain" description="Outer membrane lipoprotein BamD-like" evidence="7">
    <location>
        <begin position="21"/>
        <end position="224"/>
    </location>
</feature>
<keyword evidence="1 6" id="KW-0732">Signal</keyword>
<evidence type="ECO:0000313" key="8">
    <source>
        <dbReference type="EMBL" id="OGI43883.1"/>
    </source>
</evidence>
<evidence type="ECO:0000256" key="4">
    <source>
        <dbReference type="ARBA" id="ARBA00023237"/>
    </source>
</evidence>
<dbReference type="Gene3D" id="1.25.40.10">
    <property type="entry name" value="Tetratricopeptide repeat domain"/>
    <property type="match status" value="1"/>
</dbReference>
<dbReference type="SUPFAM" id="SSF48452">
    <property type="entry name" value="TPR-like"/>
    <property type="match status" value="1"/>
</dbReference>
<evidence type="ECO:0000256" key="6">
    <source>
        <dbReference type="HAMAP-Rule" id="MF_00922"/>
    </source>
</evidence>
<proteinExistence type="inferred from homology"/>
<keyword evidence="5" id="KW-0449">Lipoprotein</keyword>
<dbReference type="InterPro" id="IPR017689">
    <property type="entry name" value="BamD"/>
</dbReference>
<dbReference type="PANTHER" id="PTHR37423">
    <property type="entry name" value="SOLUBLE LYTIC MUREIN TRANSGLYCOSYLASE-RELATED"/>
    <property type="match status" value="1"/>
</dbReference>
<dbReference type="Pfam" id="PF13525">
    <property type="entry name" value="YfiO"/>
    <property type="match status" value="1"/>
</dbReference>
<comment type="function">
    <text evidence="6">Part of the outer membrane protein assembly complex, which is involved in assembly and insertion of beta-barrel proteins into the outer membrane.</text>
</comment>